<gene>
    <name evidence="1" type="ORF">HanXRQr2_Chr17g0790411</name>
</gene>
<dbReference type="EMBL" id="MNCJ02000332">
    <property type="protein sequence ID" value="KAF5754371.1"/>
    <property type="molecule type" value="Genomic_DNA"/>
</dbReference>
<sequence>MFPRKLISILIKYTFCYKQKKGLVMPIHRYHYTKEISRDKHHCSNSKARFSTRDLQRSATTAVVDDEDSG</sequence>
<reference evidence="1" key="2">
    <citation type="submission" date="2020-06" db="EMBL/GenBank/DDBJ databases">
        <title>Helianthus annuus Genome sequencing and assembly Release 2.</title>
        <authorList>
            <person name="Gouzy J."/>
            <person name="Langlade N."/>
            <person name="Munos S."/>
        </authorList>
    </citation>
    <scope>NUCLEOTIDE SEQUENCE</scope>
    <source>
        <tissue evidence="1">Leaves</tissue>
    </source>
</reference>
<protein>
    <submittedName>
        <fullName evidence="1">Uncharacterized protein</fullName>
    </submittedName>
</protein>
<organism evidence="1 2">
    <name type="scientific">Helianthus annuus</name>
    <name type="common">Common sunflower</name>
    <dbReference type="NCBI Taxonomy" id="4232"/>
    <lineage>
        <taxon>Eukaryota</taxon>
        <taxon>Viridiplantae</taxon>
        <taxon>Streptophyta</taxon>
        <taxon>Embryophyta</taxon>
        <taxon>Tracheophyta</taxon>
        <taxon>Spermatophyta</taxon>
        <taxon>Magnoliopsida</taxon>
        <taxon>eudicotyledons</taxon>
        <taxon>Gunneridae</taxon>
        <taxon>Pentapetalae</taxon>
        <taxon>asterids</taxon>
        <taxon>campanulids</taxon>
        <taxon>Asterales</taxon>
        <taxon>Asteraceae</taxon>
        <taxon>Asteroideae</taxon>
        <taxon>Heliantheae alliance</taxon>
        <taxon>Heliantheae</taxon>
        <taxon>Helianthus</taxon>
    </lineage>
</organism>
<accession>A0A9K3DIC1</accession>
<reference evidence="1" key="1">
    <citation type="journal article" date="2017" name="Nature">
        <title>The sunflower genome provides insights into oil metabolism, flowering and Asterid evolution.</title>
        <authorList>
            <person name="Badouin H."/>
            <person name="Gouzy J."/>
            <person name="Grassa C.J."/>
            <person name="Murat F."/>
            <person name="Staton S.E."/>
            <person name="Cottret L."/>
            <person name="Lelandais-Briere C."/>
            <person name="Owens G.L."/>
            <person name="Carrere S."/>
            <person name="Mayjonade B."/>
            <person name="Legrand L."/>
            <person name="Gill N."/>
            <person name="Kane N.C."/>
            <person name="Bowers J.E."/>
            <person name="Hubner S."/>
            <person name="Bellec A."/>
            <person name="Berard A."/>
            <person name="Berges H."/>
            <person name="Blanchet N."/>
            <person name="Boniface M.C."/>
            <person name="Brunel D."/>
            <person name="Catrice O."/>
            <person name="Chaidir N."/>
            <person name="Claudel C."/>
            <person name="Donnadieu C."/>
            <person name="Faraut T."/>
            <person name="Fievet G."/>
            <person name="Helmstetter N."/>
            <person name="King M."/>
            <person name="Knapp S.J."/>
            <person name="Lai Z."/>
            <person name="Le Paslier M.C."/>
            <person name="Lippi Y."/>
            <person name="Lorenzon L."/>
            <person name="Mandel J.R."/>
            <person name="Marage G."/>
            <person name="Marchand G."/>
            <person name="Marquand E."/>
            <person name="Bret-Mestries E."/>
            <person name="Morien E."/>
            <person name="Nambeesan S."/>
            <person name="Nguyen T."/>
            <person name="Pegot-Espagnet P."/>
            <person name="Pouilly N."/>
            <person name="Raftis F."/>
            <person name="Sallet E."/>
            <person name="Schiex T."/>
            <person name="Thomas J."/>
            <person name="Vandecasteele C."/>
            <person name="Vares D."/>
            <person name="Vear F."/>
            <person name="Vautrin S."/>
            <person name="Crespi M."/>
            <person name="Mangin B."/>
            <person name="Burke J.M."/>
            <person name="Salse J."/>
            <person name="Munos S."/>
            <person name="Vincourt P."/>
            <person name="Rieseberg L.H."/>
            <person name="Langlade N.B."/>
        </authorList>
    </citation>
    <scope>NUCLEOTIDE SEQUENCE</scope>
    <source>
        <tissue evidence="1">Leaves</tissue>
    </source>
</reference>
<name>A0A9K3DIC1_HELAN</name>
<dbReference type="Proteomes" id="UP000215914">
    <property type="component" value="Unassembled WGS sequence"/>
</dbReference>
<proteinExistence type="predicted"/>
<comment type="caution">
    <text evidence="1">The sequence shown here is derived from an EMBL/GenBank/DDBJ whole genome shotgun (WGS) entry which is preliminary data.</text>
</comment>
<evidence type="ECO:0000313" key="2">
    <source>
        <dbReference type="Proteomes" id="UP000215914"/>
    </source>
</evidence>
<keyword evidence="2" id="KW-1185">Reference proteome</keyword>
<evidence type="ECO:0000313" key="1">
    <source>
        <dbReference type="EMBL" id="KAF5754371.1"/>
    </source>
</evidence>
<dbReference type="Gramene" id="mRNA:HanXRQr2_Chr17g0790411">
    <property type="protein sequence ID" value="mRNA:HanXRQr2_Chr17g0790411"/>
    <property type="gene ID" value="HanXRQr2_Chr17g0790411"/>
</dbReference>
<dbReference type="AlphaFoldDB" id="A0A9K3DIC1"/>